<dbReference type="CDD" id="cd20251">
    <property type="entry name" value="Complex1_LYR_SF"/>
    <property type="match status" value="1"/>
</dbReference>
<organism evidence="3 4">
    <name type="scientific">Skeletonema marinoi</name>
    <dbReference type="NCBI Taxonomy" id="267567"/>
    <lineage>
        <taxon>Eukaryota</taxon>
        <taxon>Sar</taxon>
        <taxon>Stramenopiles</taxon>
        <taxon>Ochrophyta</taxon>
        <taxon>Bacillariophyta</taxon>
        <taxon>Coscinodiscophyceae</taxon>
        <taxon>Thalassiosirophycidae</taxon>
        <taxon>Thalassiosirales</taxon>
        <taxon>Skeletonemataceae</taxon>
        <taxon>Skeletonema</taxon>
        <taxon>Skeletonema marinoi-dohrnii complex</taxon>
    </lineage>
</organism>
<evidence type="ECO:0000313" key="4">
    <source>
        <dbReference type="Proteomes" id="UP001224775"/>
    </source>
</evidence>
<comment type="caution">
    <text evidence="3">The sequence shown here is derived from an EMBL/GenBank/DDBJ whole genome shotgun (WGS) entry which is preliminary data.</text>
</comment>
<dbReference type="Proteomes" id="UP001224775">
    <property type="component" value="Unassembled WGS sequence"/>
</dbReference>
<protein>
    <recommendedName>
        <fullName evidence="2">Complex 1 LYR protein domain-containing protein</fullName>
    </recommendedName>
</protein>
<dbReference type="Pfam" id="PF05347">
    <property type="entry name" value="Complex1_LYR"/>
    <property type="match status" value="1"/>
</dbReference>
<dbReference type="EMBL" id="JATAAI010000002">
    <property type="protein sequence ID" value="KAK1747419.1"/>
    <property type="molecule type" value="Genomic_DNA"/>
</dbReference>
<reference evidence="3" key="1">
    <citation type="submission" date="2023-06" db="EMBL/GenBank/DDBJ databases">
        <title>Survivors Of The Sea: Transcriptome response of Skeletonema marinoi to long-term dormancy.</title>
        <authorList>
            <person name="Pinder M.I.M."/>
            <person name="Kourtchenko O."/>
            <person name="Robertson E.K."/>
            <person name="Larsson T."/>
            <person name="Maumus F."/>
            <person name="Osuna-Cruz C.M."/>
            <person name="Vancaester E."/>
            <person name="Stenow R."/>
            <person name="Vandepoele K."/>
            <person name="Ploug H."/>
            <person name="Bruchert V."/>
            <person name="Godhe A."/>
            <person name="Topel M."/>
        </authorList>
    </citation>
    <scope>NUCLEOTIDE SEQUENCE</scope>
    <source>
        <strain evidence="3">R05AC</strain>
    </source>
</reference>
<accession>A0AAD9DII7</accession>
<sequence length="95" mass="11099">MASQSTELLHLYRRLLRSCATYPSKNRWGIYEAIREEFRDNRAMNPDDPKTQKQIQVAYKGLGQLRMYDTAQLSKGNPESPNWEVTLEQNPMPKP</sequence>
<evidence type="ECO:0000256" key="1">
    <source>
        <dbReference type="SAM" id="MobiDB-lite"/>
    </source>
</evidence>
<keyword evidence="4" id="KW-1185">Reference proteome</keyword>
<gene>
    <name evidence="3" type="ORF">QTG54_001382</name>
</gene>
<dbReference type="InterPro" id="IPR008011">
    <property type="entry name" value="Complex1_LYR_dom"/>
</dbReference>
<feature type="region of interest" description="Disordered" evidence="1">
    <location>
        <begin position="72"/>
        <end position="95"/>
    </location>
</feature>
<dbReference type="AlphaFoldDB" id="A0AAD9DII7"/>
<evidence type="ECO:0000259" key="2">
    <source>
        <dbReference type="Pfam" id="PF05347"/>
    </source>
</evidence>
<feature type="domain" description="Complex 1 LYR protein" evidence="2">
    <location>
        <begin position="7"/>
        <end position="63"/>
    </location>
</feature>
<evidence type="ECO:0000313" key="3">
    <source>
        <dbReference type="EMBL" id="KAK1747419.1"/>
    </source>
</evidence>
<name>A0AAD9DII7_9STRA</name>
<proteinExistence type="predicted"/>